<sequence>MIPCDVTSYRGGYKKTVLGSQVVCVLIDFERADRLRSYLESLFGVLSDVRAVLCGVLSLPRRNSTRQKSVARDALRQPVRQAGNRGLFTIGLEMCTIVKENCQRGKFISIGCDLDGDETRLPRSPKSCLTRCLKASSHVHPTGAVAVVVITNPSLSSGS</sequence>
<dbReference type="AlphaFoldDB" id="A0A4Y1ZQL0"/>
<keyword evidence="2" id="KW-1185">Reference proteome</keyword>
<evidence type="ECO:0000313" key="2">
    <source>
        <dbReference type="Proteomes" id="UP000499080"/>
    </source>
</evidence>
<evidence type="ECO:0000313" key="1">
    <source>
        <dbReference type="EMBL" id="GBL63234.1"/>
    </source>
</evidence>
<protein>
    <submittedName>
        <fullName evidence="1">Uncharacterized protein</fullName>
    </submittedName>
</protein>
<name>A0A4Y1ZQL0_ARAVE</name>
<proteinExistence type="predicted"/>
<comment type="caution">
    <text evidence="1">The sequence shown here is derived from an EMBL/GenBank/DDBJ whole genome shotgun (WGS) entry which is preliminary data.</text>
</comment>
<dbReference type="Proteomes" id="UP000499080">
    <property type="component" value="Unassembled WGS sequence"/>
</dbReference>
<accession>A0A4Y1ZQL0</accession>
<reference evidence="1 2" key="1">
    <citation type="journal article" date="2019" name="Sci. Rep.">
        <title>Orb-weaving spider Araneus ventricosus genome elucidates the spidroin gene catalogue.</title>
        <authorList>
            <person name="Kono N."/>
            <person name="Nakamura H."/>
            <person name="Ohtoshi R."/>
            <person name="Moran D.A.P."/>
            <person name="Shinohara A."/>
            <person name="Yoshida Y."/>
            <person name="Fujiwara M."/>
            <person name="Mori M."/>
            <person name="Tomita M."/>
            <person name="Arakawa K."/>
        </authorList>
    </citation>
    <scope>NUCLEOTIDE SEQUENCE [LARGE SCALE GENOMIC DNA]</scope>
</reference>
<dbReference type="EMBL" id="BGPR01076916">
    <property type="protein sequence ID" value="GBL63234.1"/>
    <property type="molecule type" value="Genomic_DNA"/>
</dbReference>
<organism evidence="1 2">
    <name type="scientific">Araneus ventricosus</name>
    <name type="common">Orbweaver spider</name>
    <name type="synonym">Epeira ventricosa</name>
    <dbReference type="NCBI Taxonomy" id="182803"/>
    <lineage>
        <taxon>Eukaryota</taxon>
        <taxon>Metazoa</taxon>
        <taxon>Ecdysozoa</taxon>
        <taxon>Arthropoda</taxon>
        <taxon>Chelicerata</taxon>
        <taxon>Arachnida</taxon>
        <taxon>Araneae</taxon>
        <taxon>Araneomorphae</taxon>
        <taxon>Entelegynae</taxon>
        <taxon>Araneoidea</taxon>
        <taxon>Araneidae</taxon>
        <taxon>Araneus</taxon>
    </lineage>
</organism>
<gene>
    <name evidence="1" type="ORF">AVEN_2036_1</name>
</gene>